<dbReference type="InterPro" id="IPR036680">
    <property type="entry name" value="SPOR-like_sf"/>
</dbReference>
<accession>A0A6N4R3Y8</accession>
<feature type="transmembrane region" description="Helical" evidence="2">
    <location>
        <begin position="12"/>
        <end position="30"/>
    </location>
</feature>
<evidence type="ECO:0000256" key="2">
    <source>
        <dbReference type="SAM" id="Phobius"/>
    </source>
</evidence>
<sequence length="256" mass="27141">MSHFVAKWLKLSLVVIMGCGFLALMIYALINRDEISSSQIEPPLITPPAEPLKRRPDQPGGMQIPNRDKLVFDLLDSSNTRLTGTEVPPVEEVSITDADLTSGTTPLTEAQPVAVASVTAPQPVVAVTPKVEEPKAESVAVAKVEESKVAETPKVEPKPEAKVEAKKEEPKEEVKPVAKGTWGVQLAAVSSAADGKAFAAKAQKQFSSLANLAPNIQAAPGGKAYRVQLLGVKSRDEAAKICSQLAGKQSCFPVSK</sequence>
<feature type="region of interest" description="Disordered" evidence="1">
    <location>
        <begin position="41"/>
        <end position="65"/>
    </location>
</feature>
<evidence type="ECO:0000259" key="3">
    <source>
        <dbReference type="PROSITE" id="PS51724"/>
    </source>
</evidence>
<keyword evidence="2" id="KW-0472">Membrane</keyword>
<keyword evidence="2" id="KW-1133">Transmembrane helix</keyword>
<dbReference type="InterPro" id="IPR007730">
    <property type="entry name" value="SPOR-like_dom"/>
</dbReference>
<evidence type="ECO:0000256" key="1">
    <source>
        <dbReference type="SAM" id="MobiDB-lite"/>
    </source>
</evidence>
<evidence type="ECO:0000313" key="5">
    <source>
        <dbReference type="Proteomes" id="UP000320948"/>
    </source>
</evidence>
<comment type="caution">
    <text evidence="4">The sequence shown here is derived from an EMBL/GenBank/DDBJ whole genome shotgun (WGS) entry which is preliminary data.</text>
</comment>
<dbReference type="Proteomes" id="UP000320948">
    <property type="component" value="Unassembled WGS sequence"/>
</dbReference>
<dbReference type="Gene3D" id="3.30.70.1070">
    <property type="entry name" value="Sporulation related repeat"/>
    <property type="match status" value="1"/>
</dbReference>
<gene>
    <name evidence="4" type="ORF">DI628_02990</name>
</gene>
<proteinExistence type="predicted"/>
<keyword evidence="2" id="KW-0812">Transmembrane</keyword>
<protein>
    <recommendedName>
        <fullName evidence="3">SPOR domain-containing protein</fullName>
    </recommendedName>
</protein>
<dbReference type="PROSITE" id="PS51724">
    <property type="entry name" value="SPOR"/>
    <property type="match status" value="1"/>
</dbReference>
<reference evidence="4 5" key="1">
    <citation type="journal article" date="2017" name="Nat. Commun.">
        <title>In situ click chemistry generation of cyclooxygenase-2 inhibitors.</title>
        <authorList>
            <person name="Bhardwaj A."/>
            <person name="Kaur J."/>
            <person name="Wuest M."/>
            <person name="Wuest F."/>
        </authorList>
    </citation>
    <scope>NUCLEOTIDE SEQUENCE [LARGE SCALE GENOMIC DNA]</scope>
    <source>
        <strain evidence="4">S2_018_000_R2_106</strain>
    </source>
</reference>
<organism evidence="4 5">
    <name type="scientific">Blastochloris viridis</name>
    <name type="common">Rhodopseudomonas viridis</name>
    <dbReference type="NCBI Taxonomy" id="1079"/>
    <lineage>
        <taxon>Bacteria</taxon>
        <taxon>Pseudomonadati</taxon>
        <taxon>Pseudomonadota</taxon>
        <taxon>Alphaproteobacteria</taxon>
        <taxon>Hyphomicrobiales</taxon>
        <taxon>Blastochloridaceae</taxon>
        <taxon>Blastochloris</taxon>
    </lineage>
</organism>
<evidence type="ECO:0000313" key="4">
    <source>
        <dbReference type="EMBL" id="TKW61606.1"/>
    </source>
</evidence>
<dbReference type="AlphaFoldDB" id="A0A6N4R3Y8"/>
<dbReference type="EMBL" id="VAFM01000001">
    <property type="protein sequence ID" value="TKW61606.1"/>
    <property type="molecule type" value="Genomic_DNA"/>
</dbReference>
<feature type="region of interest" description="Disordered" evidence="1">
    <location>
        <begin position="148"/>
        <end position="169"/>
    </location>
</feature>
<name>A0A6N4R3Y8_BLAVI</name>
<feature type="domain" description="SPOR" evidence="3">
    <location>
        <begin position="176"/>
        <end position="256"/>
    </location>
</feature>
<dbReference type="SUPFAM" id="SSF110997">
    <property type="entry name" value="Sporulation related repeat"/>
    <property type="match status" value="1"/>
</dbReference>
<dbReference type="GO" id="GO:0042834">
    <property type="term" value="F:peptidoglycan binding"/>
    <property type="evidence" value="ECO:0007669"/>
    <property type="project" value="InterPro"/>
</dbReference>
<dbReference type="Pfam" id="PF05036">
    <property type="entry name" value="SPOR"/>
    <property type="match status" value="1"/>
</dbReference>